<dbReference type="InterPro" id="IPR032818">
    <property type="entry name" value="DedA-like"/>
</dbReference>
<dbReference type="AlphaFoldDB" id="A0A136PWT0"/>
<organism evidence="9 10">
    <name type="scientific">Micromonospora rosaria</name>
    <dbReference type="NCBI Taxonomy" id="47874"/>
    <lineage>
        <taxon>Bacteria</taxon>
        <taxon>Bacillati</taxon>
        <taxon>Actinomycetota</taxon>
        <taxon>Actinomycetes</taxon>
        <taxon>Micromonosporales</taxon>
        <taxon>Micromonosporaceae</taxon>
        <taxon>Micromonospora</taxon>
    </lineage>
</organism>
<keyword evidence="5 7" id="KW-1133">Transmembrane helix</keyword>
<evidence type="ECO:0000313" key="9">
    <source>
        <dbReference type="EMBL" id="KXK62807.1"/>
    </source>
</evidence>
<feature type="transmembrane region" description="Helical" evidence="7">
    <location>
        <begin position="176"/>
        <end position="195"/>
    </location>
</feature>
<feature type="domain" description="VTT" evidence="8">
    <location>
        <begin position="36"/>
        <end position="161"/>
    </location>
</feature>
<evidence type="ECO:0000256" key="5">
    <source>
        <dbReference type="ARBA" id="ARBA00022989"/>
    </source>
</evidence>
<accession>A0A136PWT0</accession>
<evidence type="ECO:0000256" key="3">
    <source>
        <dbReference type="ARBA" id="ARBA00022475"/>
    </source>
</evidence>
<evidence type="ECO:0000256" key="2">
    <source>
        <dbReference type="ARBA" id="ARBA00010792"/>
    </source>
</evidence>
<dbReference type="PANTHER" id="PTHR30353">
    <property type="entry name" value="INNER MEMBRANE PROTEIN DEDA-RELATED"/>
    <property type="match status" value="1"/>
</dbReference>
<comment type="similarity">
    <text evidence="2 7">Belongs to the DedA family.</text>
</comment>
<reference evidence="9 10" key="1">
    <citation type="submission" date="2016-01" db="EMBL/GenBank/DDBJ databases">
        <title>Whole genome sequence and analysis of Micromonospora rosaria DSM 803, which can produce antibacterial substance rosamicin.</title>
        <authorList>
            <person name="Yang H."/>
            <person name="He X."/>
            <person name="Zhu D."/>
        </authorList>
    </citation>
    <scope>NUCLEOTIDE SEQUENCE [LARGE SCALE GENOMIC DNA]</scope>
    <source>
        <strain evidence="9 10">DSM 803</strain>
    </source>
</reference>
<proteinExistence type="inferred from homology"/>
<name>A0A136PWT0_9ACTN</name>
<comment type="caution">
    <text evidence="9">The sequence shown here is derived from an EMBL/GenBank/DDBJ whole genome shotgun (WGS) entry which is preliminary data.</text>
</comment>
<feature type="transmembrane region" description="Helical" evidence="7">
    <location>
        <begin position="52"/>
        <end position="70"/>
    </location>
</feature>
<dbReference type="Pfam" id="PF09335">
    <property type="entry name" value="VTT_dom"/>
    <property type="match status" value="1"/>
</dbReference>
<evidence type="ECO:0000313" key="10">
    <source>
        <dbReference type="Proteomes" id="UP000070620"/>
    </source>
</evidence>
<feature type="transmembrane region" description="Helical" evidence="7">
    <location>
        <begin position="143"/>
        <end position="164"/>
    </location>
</feature>
<evidence type="ECO:0000259" key="8">
    <source>
        <dbReference type="Pfam" id="PF09335"/>
    </source>
</evidence>
<dbReference type="InterPro" id="IPR032816">
    <property type="entry name" value="VTT_dom"/>
</dbReference>
<evidence type="ECO:0000256" key="4">
    <source>
        <dbReference type="ARBA" id="ARBA00022692"/>
    </source>
</evidence>
<dbReference type="PANTHER" id="PTHR30353:SF0">
    <property type="entry name" value="TRANSMEMBRANE PROTEIN"/>
    <property type="match status" value="1"/>
</dbReference>
<evidence type="ECO:0000256" key="7">
    <source>
        <dbReference type="RuleBase" id="RU367016"/>
    </source>
</evidence>
<comment type="caution">
    <text evidence="7">Lacks conserved residue(s) required for the propagation of feature annotation.</text>
</comment>
<dbReference type="Proteomes" id="UP000070620">
    <property type="component" value="Unassembled WGS sequence"/>
</dbReference>
<keyword evidence="3 7" id="KW-1003">Cell membrane</keyword>
<dbReference type="EMBL" id="LRQV01000013">
    <property type="protein sequence ID" value="KXK62807.1"/>
    <property type="molecule type" value="Genomic_DNA"/>
</dbReference>
<keyword evidence="4 7" id="KW-0812">Transmembrane</keyword>
<evidence type="ECO:0000256" key="1">
    <source>
        <dbReference type="ARBA" id="ARBA00004651"/>
    </source>
</evidence>
<protein>
    <recommendedName>
        <fullName evidence="8">VTT domain-containing protein</fullName>
    </recommendedName>
</protein>
<keyword evidence="10" id="KW-1185">Reference proteome</keyword>
<evidence type="ECO:0000256" key="6">
    <source>
        <dbReference type="ARBA" id="ARBA00023136"/>
    </source>
</evidence>
<comment type="subcellular location">
    <subcellularLocation>
        <location evidence="1 7">Cell membrane</location>
        <topology evidence="1 7">Multi-pass membrane protein</topology>
    </subcellularLocation>
</comment>
<sequence>MDRLLTLLAGLPPLAVLTVVLVLPALESSTLVGLVVPGEAAVLVGGVAAHAGGVPLGAVIGAATVGAFLGDQVGYLVGRRFGPAALAHGPRFLRRRADLGRARRLLTRWGALAVLLGRWVAVLRTVVPLVAGASGMPRTSFTWANLVGGTLWATGVSLVGYLGAASWRYLDQRLGVAQLALFGLVVLGVLLVSWYRRRHR</sequence>
<gene>
    <name evidence="9" type="ORF">AWW66_06370</name>
</gene>
<keyword evidence="6 7" id="KW-0472">Membrane</keyword>
<dbReference type="RefSeq" id="WP_067361096.1">
    <property type="nucleotide sequence ID" value="NZ_JBIUBN010000023.1"/>
</dbReference>
<dbReference type="GO" id="GO:0005886">
    <property type="term" value="C:plasma membrane"/>
    <property type="evidence" value="ECO:0007669"/>
    <property type="project" value="UniProtKB-SubCell"/>
</dbReference>